<proteinExistence type="predicted"/>
<keyword evidence="2" id="KW-0472">Membrane</keyword>
<comment type="caution">
    <text evidence="3">The sequence shown here is derived from an EMBL/GenBank/DDBJ whole genome shotgun (WGS) entry which is preliminary data.</text>
</comment>
<sequence>MDNAIQGTFQEAMETAAEFPRRAHRMFAFRPRTNDTPRRNNKRWIRWCLIKILYIVLGWTCLVVEPGEKDPLVNPVQLRLLILASIAMTLTELYSHGLELDGDDEEDEEDDGEYGEDDGDENGDEDDDDDDDEEDDDLDWVEWRNLKYLLAFQVVLLGAAYAKSFGIPVPEGFLEDLFMGLGTFLYPEPDEKDFMWIHFLFGTSVERYCSSGGTVAVANDRFIGQSTVVAEWQILGCGYSLLAVRLLRYGHVVFLTATAAKTLGRTICWPLISTRNQLSSSSLRSEWITCSTLKLSAPWEDSRKIERMVVTSIFIGLLLGCNAPACLVCFLHSV</sequence>
<evidence type="ECO:0000256" key="2">
    <source>
        <dbReference type="SAM" id="Phobius"/>
    </source>
</evidence>
<dbReference type="EMBL" id="JBBPDW010000079">
    <property type="protein sequence ID" value="KAK7529207.1"/>
    <property type="molecule type" value="Genomic_DNA"/>
</dbReference>
<organism evidence="3 4">
    <name type="scientific">Phyllosticta citricarpa</name>
    <dbReference type="NCBI Taxonomy" id="55181"/>
    <lineage>
        <taxon>Eukaryota</taxon>
        <taxon>Fungi</taxon>
        <taxon>Dikarya</taxon>
        <taxon>Ascomycota</taxon>
        <taxon>Pezizomycotina</taxon>
        <taxon>Dothideomycetes</taxon>
        <taxon>Dothideomycetes incertae sedis</taxon>
        <taxon>Botryosphaeriales</taxon>
        <taxon>Phyllostictaceae</taxon>
        <taxon>Phyllosticta</taxon>
    </lineage>
</organism>
<evidence type="ECO:0000256" key="1">
    <source>
        <dbReference type="SAM" id="MobiDB-lite"/>
    </source>
</evidence>
<feature type="region of interest" description="Disordered" evidence="1">
    <location>
        <begin position="98"/>
        <end position="136"/>
    </location>
</feature>
<reference evidence="3 4" key="1">
    <citation type="submission" date="2024-04" db="EMBL/GenBank/DDBJ databases">
        <title>Phyllosticta paracitricarpa is synonymous to the EU quarantine fungus P. citricarpa based on phylogenomic analyses.</title>
        <authorList>
            <consortium name="Lawrence Berkeley National Laboratory"/>
            <person name="Van Ingen-Buijs V.A."/>
            <person name="Van Westerhoven A.C."/>
            <person name="Haridas S."/>
            <person name="Skiadas P."/>
            <person name="Martin F."/>
            <person name="Groenewald J.Z."/>
            <person name="Crous P.W."/>
            <person name="Seidl M.F."/>
        </authorList>
    </citation>
    <scope>NUCLEOTIDE SEQUENCE [LARGE SCALE GENOMIC DNA]</scope>
    <source>
        <strain evidence="3 4">CBS 122670</strain>
    </source>
</reference>
<dbReference type="Proteomes" id="UP001365128">
    <property type="component" value="Unassembled WGS sequence"/>
</dbReference>
<keyword evidence="2" id="KW-0812">Transmembrane</keyword>
<evidence type="ECO:0000313" key="3">
    <source>
        <dbReference type="EMBL" id="KAK7529207.1"/>
    </source>
</evidence>
<keyword evidence="2" id="KW-1133">Transmembrane helix</keyword>
<accession>A0ABR1L1U1</accession>
<feature type="compositionally biased region" description="Acidic residues" evidence="1">
    <location>
        <begin position="100"/>
        <end position="136"/>
    </location>
</feature>
<feature type="transmembrane region" description="Helical" evidence="2">
    <location>
        <begin position="309"/>
        <end position="333"/>
    </location>
</feature>
<protein>
    <submittedName>
        <fullName evidence="3">Uncharacterized protein</fullName>
    </submittedName>
</protein>
<keyword evidence="4" id="KW-1185">Reference proteome</keyword>
<evidence type="ECO:0000313" key="4">
    <source>
        <dbReference type="Proteomes" id="UP001365128"/>
    </source>
</evidence>
<gene>
    <name evidence="3" type="ORF">IWX46DRAFT_585810</name>
</gene>
<name>A0ABR1L1U1_9PEZI</name>